<dbReference type="GO" id="GO:0005840">
    <property type="term" value="C:ribosome"/>
    <property type="evidence" value="ECO:0007669"/>
    <property type="project" value="UniProtKB-KW"/>
</dbReference>
<organism evidence="3 4">
    <name type="scientific">Candidatus Parvarchaeum acidophilus ARMAN-5</name>
    <dbReference type="NCBI Taxonomy" id="662762"/>
    <lineage>
        <taxon>Archaea</taxon>
        <taxon>Candidatus Parvarchaeota</taxon>
        <taxon>Candidatus Parvarchaeum</taxon>
    </lineage>
</organism>
<evidence type="ECO:0000313" key="4">
    <source>
        <dbReference type="Proteomes" id="UP000009376"/>
    </source>
</evidence>
<gene>
    <name evidence="3" type="ORF">BJBARM5_0772</name>
</gene>
<keyword evidence="1 3" id="KW-0689">Ribosomal protein</keyword>
<protein>
    <submittedName>
        <fullName evidence="3">50S ribosomal protein L30e</fullName>
    </submittedName>
</protein>
<dbReference type="SUPFAM" id="SSF55315">
    <property type="entry name" value="L30e-like"/>
    <property type="match status" value="1"/>
</dbReference>
<evidence type="ECO:0000256" key="1">
    <source>
        <dbReference type="ARBA" id="ARBA00022980"/>
    </source>
</evidence>
<dbReference type="Gene3D" id="3.30.1330.30">
    <property type="match status" value="1"/>
</dbReference>
<evidence type="ECO:0000259" key="2">
    <source>
        <dbReference type="Pfam" id="PF01248"/>
    </source>
</evidence>
<dbReference type="AlphaFoldDB" id="D6GW90"/>
<dbReference type="InterPro" id="IPR029064">
    <property type="entry name" value="Ribosomal_eL30-like_sf"/>
</dbReference>
<evidence type="ECO:0000313" key="3">
    <source>
        <dbReference type="EMBL" id="EFD92511.1"/>
    </source>
</evidence>
<accession>D6GW90</accession>
<reference evidence="3 4" key="1">
    <citation type="journal article" date="2010" name="Proc. Natl. Acad. Sci. U.S.A.">
        <title>Enigmatic, ultrasmall, uncultivated Archaea.</title>
        <authorList>
            <person name="Baker B.J."/>
            <person name="Comolli L.R."/>
            <person name="Dick G.J."/>
            <person name="Hauser L.J."/>
            <person name="Hyatt D."/>
            <person name="Dill B.D."/>
            <person name="Land M.L."/>
            <person name="Verberkmoes N.C."/>
            <person name="Hettich R.L."/>
            <person name="Banfield J.F."/>
        </authorList>
    </citation>
    <scope>NUCLEOTIDE SEQUENCE [LARGE SCALE GENOMIC DNA]</scope>
</reference>
<proteinExistence type="predicted"/>
<dbReference type="EMBL" id="GG745583">
    <property type="protein sequence ID" value="EFD92511.1"/>
    <property type="molecule type" value="Genomic_DNA"/>
</dbReference>
<sequence>MEKEIMKKVQEKIKSNKVFIGLNSTLRANKNGELAFAVYAKNASEDIVNKLDSFGVERYIYDGDSDALSIACGKSYGVTVLGIKK</sequence>
<dbReference type="Proteomes" id="UP000009376">
    <property type="component" value="Unassembled WGS sequence"/>
</dbReference>
<dbReference type="InterPro" id="IPR004038">
    <property type="entry name" value="Ribosomal_eL8/eL30/eS12/Gad45"/>
</dbReference>
<name>D6GW90_PARA5</name>
<keyword evidence="1 3" id="KW-0687">Ribonucleoprotein</keyword>
<dbReference type="Pfam" id="PF01248">
    <property type="entry name" value="Ribosomal_L7Ae"/>
    <property type="match status" value="1"/>
</dbReference>
<feature type="domain" description="Ribosomal protein eL8/eL30/eS12/Gadd45" evidence="2">
    <location>
        <begin position="4"/>
        <end position="84"/>
    </location>
</feature>